<dbReference type="GO" id="GO:0016020">
    <property type="term" value="C:membrane"/>
    <property type="evidence" value="ECO:0007669"/>
    <property type="project" value="UniProtKB-SubCell"/>
</dbReference>
<dbReference type="PROSITE" id="PS00237">
    <property type="entry name" value="G_PROTEIN_RECEP_F1_1"/>
    <property type="match status" value="1"/>
</dbReference>
<dbReference type="PROSITE" id="PS50262">
    <property type="entry name" value="G_PROTEIN_RECEP_F1_2"/>
    <property type="match status" value="1"/>
</dbReference>
<evidence type="ECO:0000256" key="1">
    <source>
        <dbReference type="ARBA" id="ARBA00004370"/>
    </source>
</evidence>
<dbReference type="Proteomes" id="UP001165740">
    <property type="component" value="Chromosome 7"/>
</dbReference>
<dbReference type="AlphaFoldDB" id="A0A9W3AZ20"/>
<evidence type="ECO:0000256" key="7">
    <source>
        <dbReference type="SAM" id="Phobius"/>
    </source>
</evidence>
<proteinExistence type="inferred from homology"/>
<accession>A0A9W3AZ20</accession>
<name>A0A9W3AZ20_BIOGL</name>
<feature type="region of interest" description="Disordered" evidence="6">
    <location>
        <begin position="405"/>
        <end position="428"/>
    </location>
</feature>
<feature type="transmembrane region" description="Helical" evidence="7">
    <location>
        <begin position="267"/>
        <end position="295"/>
    </location>
</feature>
<keyword evidence="5" id="KW-0807">Transducer</keyword>
<evidence type="ECO:0000313" key="9">
    <source>
        <dbReference type="Proteomes" id="UP001165740"/>
    </source>
</evidence>
<gene>
    <name evidence="10" type="primary">LOC106060506</name>
</gene>
<dbReference type="PANTHER" id="PTHR46641">
    <property type="entry name" value="FMRFAMIDE RECEPTOR-RELATED"/>
    <property type="match status" value="1"/>
</dbReference>
<dbReference type="InterPro" id="IPR052954">
    <property type="entry name" value="GPCR-Ligand_Int"/>
</dbReference>
<dbReference type="GeneID" id="106060506"/>
<evidence type="ECO:0000256" key="2">
    <source>
        <dbReference type="ARBA" id="ARBA00022692"/>
    </source>
</evidence>
<keyword evidence="3 7" id="KW-1133">Transmembrane helix</keyword>
<protein>
    <submittedName>
        <fullName evidence="10">Probable G-protein coupled receptor B0563.6 isoform X1</fullName>
    </submittedName>
</protein>
<dbReference type="PANTHER" id="PTHR46641:SF25">
    <property type="entry name" value="CNMAMIDE RECEPTOR-RELATED"/>
    <property type="match status" value="1"/>
</dbReference>
<dbReference type="InterPro" id="IPR000276">
    <property type="entry name" value="GPCR_Rhodpsn"/>
</dbReference>
<feature type="transmembrane region" description="Helical" evidence="7">
    <location>
        <begin position="36"/>
        <end position="59"/>
    </location>
</feature>
<evidence type="ECO:0000313" key="10">
    <source>
        <dbReference type="RefSeq" id="XP_055892470.1"/>
    </source>
</evidence>
<dbReference type="OrthoDB" id="9990906at2759"/>
<dbReference type="CDD" id="cd14978">
    <property type="entry name" value="7tmA_FMRFamide_R-like"/>
    <property type="match status" value="1"/>
</dbReference>
<evidence type="ECO:0000256" key="6">
    <source>
        <dbReference type="SAM" id="MobiDB-lite"/>
    </source>
</evidence>
<dbReference type="OMA" id="SANWICK"/>
<sequence>MYSGSSGEVKHKFKMTLQDIEEQLMKFPESEMRKMLYLYVPPVLIIIGTLGNTFSFIILRRKQMLKVSSYLYLASLAVIDTFVLYNGLLVIWVQELGYHMRNWSDWLCKPLVTLGYVASDFSVWLIIAVTVERYIVVCFPFQASSMCNLSRAKKVIVGIFFIMLALNFHFFWTVEIDTLHDRCMPAKQHIRLVTEIWPWVDTLIYSLIPFLTITVLNIFIIKEVAGARSNRMLLSGSENDNYILATNHRNSNVANQRRSNQNEGSRLTALLLTVSFTFLVLTLPFNIVMIITRLWNDTSGKNNELQSMAQFQLIQAITELLMYTNHSVNFFLYCATGHKFRQQILDLFRCLYRRQARGSNNTTLTNAQSIRRNSQSVISGGGEVMVVLRSDQSRGSSLSLNVKDDLNETDHDAGHVSSVKSCSGKSYSSRGSLFKSDSSLNSSAYSNPCNGKSRTFVGNSRNSETFFSKRDSSMRACYGFYRSQSSQEQQKHDTVQNGTHKRVPKSNNNASCKIFYSSKKHKPSPLTLSRSSFGSLEDCSLKDREYIVLQPTIRWCEASVQS</sequence>
<evidence type="ECO:0000256" key="5">
    <source>
        <dbReference type="RuleBase" id="RU000688"/>
    </source>
</evidence>
<evidence type="ECO:0000256" key="4">
    <source>
        <dbReference type="ARBA" id="ARBA00023136"/>
    </source>
</evidence>
<dbReference type="SUPFAM" id="SSF81321">
    <property type="entry name" value="Family A G protein-coupled receptor-like"/>
    <property type="match status" value="1"/>
</dbReference>
<organism evidence="9 10">
    <name type="scientific">Biomphalaria glabrata</name>
    <name type="common">Bloodfluke planorb</name>
    <name type="synonym">Freshwater snail</name>
    <dbReference type="NCBI Taxonomy" id="6526"/>
    <lineage>
        <taxon>Eukaryota</taxon>
        <taxon>Metazoa</taxon>
        <taxon>Spiralia</taxon>
        <taxon>Lophotrochozoa</taxon>
        <taxon>Mollusca</taxon>
        <taxon>Gastropoda</taxon>
        <taxon>Heterobranchia</taxon>
        <taxon>Euthyneura</taxon>
        <taxon>Panpulmonata</taxon>
        <taxon>Hygrophila</taxon>
        <taxon>Lymnaeoidea</taxon>
        <taxon>Planorbidae</taxon>
        <taxon>Biomphalaria</taxon>
    </lineage>
</organism>
<keyword evidence="5" id="KW-0297">G-protein coupled receptor</keyword>
<keyword evidence="9" id="KW-1185">Reference proteome</keyword>
<dbReference type="InterPro" id="IPR017452">
    <property type="entry name" value="GPCR_Rhodpsn_7TM"/>
</dbReference>
<feature type="transmembrane region" description="Helical" evidence="7">
    <location>
        <begin position="121"/>
        <end position="143"/>
    </location>
</feature>
<dbReference type="Gene3D" id="1.20.1070.10">
    <property type="entry name" value="Rhodopsin 7-helix transmembrane proteins"/>
    <property type="match status" value="1"/>
</dbReference>
<feature type="transmembrane region" description="Helical" evidence="7">
    <location>
        <begin position="155"/>
        <end position="172"/>
    </location>
</feature>
<keyword evidence="2 5" id="KW-0812">Transmembrane</keyword>
<comment type="subcellular location">
    <subcellularLocation>
        <location evidence="1">Membrane</location>
    </subcellularLocation>
</comment>
<keyword evidence="5 10" id="KW-0675">Receptor</keyword>
<dbReference type="PRINTS" id="PR00237">
    <property type="entry name" value="GPCRRHODOPSN"/>
</dbReference>
<reference evidence="10" key="1">
    <citation type="submission" date="2025-08" db="UniProtKB">
        <authorList>
            <consortium name="RefSeq"/>
        </authorList>
    </citation>
    <scope>IDENTIFICATION</scope>
</reference>
<keyword evidence="4 7" id="KW-0472">Membrane</keyword>
<dbReference type="RefSeq" id="XP_055892470.1">
    <property type="nucleotide sequence ID" value="XM_056036495.1"/>
</dbReference>
<feature type="compositionally biased region" description="Basic and acidic residues" evidence="6">
    <location>
        <begin position="405"/>
        <end position="414"/>
    </location>
</feature>
<feature type="domain" description="G-protein coupled receptors family 1 profile" evidence="8">
    <location>
        <begin position="51"/>
        <end position="333"/>
    </location>
</feature>
<feature type="transmembrane region" description="Helical" evidence="7">
    <location>
        <begin position="71"/>
        <end position="93"/>
    </location>
</feature>
<dbReference type="Pfam" id="PF00001">
    <property type="entry name" value="7tm_1"/>
    <property type="match status" value="1"/>
</dbReference>
<dbReference type="GO" id="GO:0004930">
    <property type="term" value="F:G protein-coupled receptor activity"/>
    <property type="evidence" value="ECO:0007669"/>
    <property type="project" value="UniProtKB-KW"/>
</dbReference>
<evidence type="ECO:0000259" key="8">
    <source>
        <dbReference type="PROSITE" id="PS50262"/>
    </source>
</evidence>
<evidence type="ECO:0000256" key="3">
    <source>
        <dbReference type="ARBA" id="ARBA00022989"/>
    </source>
</evidence>
<feature type="region of interest" description="Disordered" evidence="6">
    <location>
        <begin position="483"/>
        <end position="503"/>
    </location>
</feature>
<comment type="similarity">
    <text evidence="5">Belongs to the G-protein coupled receptor 1 family.</text>
</comment>
<feature type="compositionally biased region" description="Low complexity" evidence="6">
    <location>
        <begin position="416"/>
        <end position="428"/>
    </location>
</feature>
<feature type="transmembrane region" description="Helical" evidence="7">
    <location>
        <begin position="203"/>
        <end position="221"/>
    </location>
</feature>